<sequence>MASPTISQLFRVLAAHPKEHYYELVTFKVEDKLYRVPRHGFTQNSDVFEDMFTLPQSSDGAEGQSDSNPIVLPSCTQSEFESLLEVLYPPPRRHFLPARAMSKKDWIAVLKLSTRWEMAKVRSYAIKTMSAMSFGTVERTVLARRYRVAHWLMEGYKTLITNWGTPSCDTTLEALTSGLGWETAARILDVAARSKSIPSPITFTVNAGKCPKSCNGMAATTSTLYTASGFDQQDVACSHCHRAVANVVVKDFSLEGARLEKAIKEHFKEEFLDM</sequence>
<dbReference type="STRING" id="71717.A0A4Y7T6R5"/>
<gene>
    <name evidence="1" type="ORF">FA13DRAFT_621114</name>
</gene>
<organism evidence="1 2">
    <name type="scientific">Coprinellus micaceus</name>
    <name type="common">Glistening ink-cap mushroom</name>
    <name type="synonym">Coprinus micaceus</name>
    <dbReference type="NCBI Taxonomy" id="71717"/>
    <lineage>
        <taxon>Eukaryota</taxon>
        <taxon>Fungi</taxon>
        <taxon>Dikarya</taxon>
        <taxon>Basidiomycota</taxon>
        <taxon>Agaricomycotina</taxon>
        <taxon>Agaricomycetes</taxon>
        <taxon>Agaricomycetidae</taxon>
        <taxon>Agaricales</taxon>
        <taxon>Agaricineae</taxon>
        <taxon>Psathyrellaceae</taxon>
        <taxon>Coprinellus</taxon>
    </lineage>
</organism>
<dbReference type="OrthoDB" id="3199068at2759"/>
<dbReference type="Gene3D" id="3.30.710.10">
    <property type="entry name" value="Potassium Channel Kv1.1, Chain A"/>
    <property type="match status" value="1"/>
</dbReference>
<dbReference type="SUPFAM" id="SSF54695">
    <property type="entry name" value="POZ domain"/>
    <property type="match status" value="1"/>
</dbReference>
<comment type="caution">
    <text evidence="1">The sequence shown here is derived from an EMBL/GenBank/DDBJ whole genome shotgun (WGS) entry which is preliminary data.</text>
</comment>
<evidence type="ECO:0000313" key="1">
    <source>
        <dbReference type="EMBL" id="TEB29661.1"/>
    </source>
</evidence>
<name>A0A4Y7T6R5_COPMI</name>
<proteinExistence type="predicted"/>
<evidence type="ECO:0000313" key="2">
    <source>
        <dbReference type="Proteomes" id="UP000298030"/>
    </source>
</evidence>
<dbReference type="AlphaFoldDB" id="A0A4Y7T6R5"/>
<dbReference type="Proteomes" id="UP000298030">
    <property type="component" value="Unassembled WGS sequence"/>
</dbReference>
<dbReference type="InterPro" id="IPR011333">
    <property type="entry name" value="SKP1/BTB/POZ_sf"/>
</dbReference>
<accession>A0A4Y7T6R5</accession>
<dbReference type="EMBL" id="QPFP01000026">
    <property type="protein sequence ID" value="TEB29661.1"/>
    <property type="molecule type" value="Genomic_DNA"/>
</dbReference>
<reference evidence="1 2" key="1">
    <citation type="journal article" date="2019" name="Nat. Ecol. Evol.">
        <title>Megaphylogeny resolves global patterns of mushroom evolution.</title>
        <authorList>
            <person name="Varga T."/>
            <person name="Krizsan K."/>
            <person name="Foldi C."/>
            <person name="Dima B."/>
            <person name="Sanchez-Garcia M."/>
            <person name="Sanchez-Ramirez S."/>
            <person name="Szollosi G.J."/>
            <person name="Szarkandi J.G."/>
            <person name="Papp V."/>
            <person name="Albert L."/>
            <person name="Andreopoulos W."/>
            <person name="Angelini C."/>
            <person name="Antonin V."/>
            <person name="Barry K.W."/>
            <person name="Bougher N.L."/>
            <person name="Buchanan P."/>
            <person name="Buyck B."/>
            <person name="Bense V."/>
            <person name="Catcheside P."/>
            <person name="Chovatia M."/>
            <person name="Cooper J."/>
            <person name="Damon W."/>
            <person name="Desjardin D."/>
            <person name="Finy P."/>
            <person name="Geml J."/>
            <person name="Haridas S."/>
            <person name="Hughes K."/>
            <person name="Justo A."/>
            <person name="Karasinski D."/>
            <person name="Kautmanova I."/>
            <person name="Kiss B."/>
            <person name="Kocsube S."/>
            <person name="Kotiranta H."/>
            <person name="LaButti K.M."/>
            <person name="Lechner B.E."/>
            <person name="Liimatainen K."/>
            <person name="Lipzen A."/>
            <person name="Lukacs Z."/>
            <person name="Mihaltcheva S."/>
            <person name="Morgado L.N."/>
            <person name="Niskanen T."/>
            <person name="Noordeloos M.E."/>
            <person name="Ohm R.A."/>
            <person name="Ortiz-Santana B."/>
            <person name="Ovrebo C."/>
            <person name="Racz N."/>
            <person name="Riley R."/>
            <person name="Savchenko A."/>
            <person name="Shiryaev A."/>
            <person name="Soop K."/>
            <person name="Spirin V."/>
            <person name="Szebenyi C."/>
            <person name="Tomsovsky M."/>
            <person name="Tulloss R.E."/>
            <person name="Uehling J."/>
            <person name="Grigoriev I.V."/>
            <person name="Vagvolgyi C."/>
            <person name="Papp T."/>
            <person name="Martin F.M."/>
            <person name="Miettinen O."/>
            <person name="Hibbett D.S."/>
            <person name="Nagy L.G."/>
        </authorList>
    </citation>
    <scope>NUCLEOTIDE SEQUENCE [LARGE SCALE GENOMIC DNA]</scope>
    <source>
        <strain evidence="1 2">FP101781</strain>
    </source>
</reference>
<keyword evidence="2" id="KW-1185">Reference proteome</keyword>
<protein>
    <submittedName>
        <fullName evidence="1">Uncharacterized protein</fullName>
    </submittedName>
</protein>